<feature type="transmembrane region" description="Helical" evidence="8">
    <location>
        <begin position="162"/>
        <end position="183"/>
    </location>
</feature>
<comment type="similarity">
    <text evidence="8">Belongs to the MntP (TC 9.B.29) family.</text>
</comment>
<evidence type="ECO:0000256" key="1">
    <source>
        <dbReference type="ARBA" id="ARBA00022448"/>
    </source>
</evidence>
<proteinExistence type="inferred from homology"/>
<keyword evidence="6 8" id="KW-0472">Membrane</keyword>
<accession>A0A858BTF4</accession>
<feature type="transmembrane region" description="Helical" evidence="8">
    <location>
        <begin position="134"/>
        <end position="155"/>
    </location>
</feature>
<feature type="transmembrane region" description="Helical" evidence="8">
    <location>
        <begin position="64"/>
        <end position="85"/>
    </location>
</feature>
<reference evidence="9 10" key="1">
    <citation type="submission" date="2020-02" db="EMBL/GenBank/DDBJ databases">
        <authorList>
            <person name="Kim Y.B."/>
            <person name="Roh S.W."/>
        </authorList>
    </citation>
    <scope>NUCLEOTIDE SEQUENCE [LARGE SCALE GENOMIC DNA]</scope>
    <source>
        <strain evidence="9 10">DSM 103574</strain>
    </source>
</reference>
<evidence type="ECO:0000256" key="6">
    <source>
        <dbReference type="ARBA" id="ARBA00023136"/>
    </source>
</evidence>
<feature type="transmembrane region" description="Helical" evidence="8">
    <location>
        <begin position="106"/>
        <end position="128"/>
    </location>
</feature>
<feature type="transmembrane region" description="Helical" evidence="8">
    <location>
        <begin position="6"/>
        <end position="25"/>
    </location>
</feature>
<dbReference type="HAMAP" id="MF_01521">
    <property type="entry name" value="MntP_pump"/>
    <property type="match status" value="1"/>
</dbReference>
<dbReference type="InterPro" id="IPR022929">
    <property type="entry name" value="Put_MntP"/>
</dbReference>
<dbReference type="PANTHER" id="PTHR35529:SF1">
    <property type="entry name" value="MANGANESE EFFLUX PUMP MNTP-RELATED"/>
    <property type="match status" value="1"/>
</dbReference>
<dbReference type="InterPro" id="IPR003810">
    <property type="entry name" value="Mntp/YtaF"/>
</dbReference>
<comment type="subcellular location">
    <subcellularLocation>
        <location evidence="8">Cell membrane</location>
        <topology evidence="8">Multi-pass membrane protein</topology>
    </subcellularLocation>
</comment>
<dbReference type="RefSeq" id="WP_163065225.1">
    <property type="nucleotide sequence ID" value="NZ_CP048649.1"/>
</dbReference>
<name>A0A858BTF4_9FIRM</name>
<organism evidence="9 10">
    <name type="scientific">Aminipila butyrica</name>
    <dbReference type="NCBI Taxonomy" id="433296"/>
    <lineage>
        <taxon>Bacteria</taxon>
        <taxon>Bacillati</taxon>
        <taxon>Bacillota</taxon>
        <taxon>Clostridia</taxon>
        <taxon>Peptostreptococcales</taxon>
        <taxon>Anaerovoracaceae</taxon>
        <taxon>Aminipila</taxon>
    </lineage>
</organism>
<comment type="function">
    <text evidence="8">Probably functions as a manganese efflux pump.</text>
</comment>
<evidence type="ECO:0000256" key="8">
    <source>
        <dbReference type="HAMAP-Rule" id="MF_01521"/>
    </source>
</evidence>
<evidence type="ECO:0000256" key="7">
    <source>
        <dbReference type="ARBA" id="ARBA00023211"/>
    </source>
</evidence>
<sequence length="184" mass="19510">MAVAEIMLIGAGLAMDAVAVAMTNGMVYKGLRRRHCLAMPLLFGLFQALMPLLGYGAGSLFSDFISRYAGIVIFVILGVIGGKMLKEGMEHWRISKGVCPVNHLSLSILFFQAVATSIDAFAVGVGFSAMRVNILEAVVIIAVVTAILTMSAIFIGRKFGDILGCQAEMLGGIILMLIGIKAII</sequence>
<dbReference type="EMBL" id="CP048649">
    <property type="protein sequence ID" value="QIB68358.1"/>
    <property type="molecule type" value="Genomic_DNA"/>
</dbReference>
<dbReference type="Proteomes" id="UP000466848">
    <property type="component" value="Chromosome"/>
</dbReference>
<keyword evidence="3 8" id="KW-0812">Transmembrane</keyword>
<protein>
    <recommendedName>
        <fullName evidence="8">Putative manganese efflux pump MntP</fullName>
    </recommendedName>
</protein>
<dbReference type="PANTHER" id="PTHR35529">
    <property type="entry name" value="MANGANESE EFFLUX PUMP MNTP-RELATED"/>
    <property type="match status" value="1"/>
</dbReference>
<dbReference type="GO" id="GO:0005384">
    <property type="term" value="F:manganese ion transmembrane transporter activity"/>
    <property type="evidence" value="ECO:0007669"/>
    <property type="project" value="UniProtKB-UniRule"/>
</dbReference>
<evidence type="ECO:0000313" key="9">
    <source>
        <dbReference type="EMBL" id="QIB68358.1"/>
    </source>
</evidence>
<feature type="transmembrane region" description="Helical" evidence="8">
    <location>
        <begin position="37"/>
        <end position="58"/>
    </location>
</feature>
<evidence type="ECO:0000256" key="4">
    <source>
        <dbReference type="ARBA" id="ARBA00022989"/>
    </source>
</evidence>
<gene>
    <name evidence="8" type="primary">mntP</name>
    <name evidence="9" type="ORF">Ami103574_03075</name>
</gene>
<keyword evidence="5 8" id="KW-0406">Ion transport</keyword>
<keyword evidence="2 8" id="KW-1003">Cell membrane</keyword>
<keyword evidence="4 8" id="KW-1133">Transmembrane helix</keyword>
<dbReference type="AlphaFoldDB" id="A0A858BTF4"/>
<evidence type="ECO:0000256" key="5">
    <source>
        <dbReference type="ARBA" id="ARBA00023065"/>
    </source>
</evidence>
<evidence type="ECO:0000313" key="10">
    <source>
        <dbReference type="Proteomes" id="UP000466848"/>
    </source>
</evidence>
<keyword evidence="1 8" id="KW-0813">Transport</keyword>
<dbReference type="KEGG" id="abut:Ami103574_03075"/>
<dbReference type="Pfam" id="PF02659">
    <property type="entry name" value="Mntp"/>
    <property type="match status" value="1"/>
</dbReference>
<dbReference type="GO" id="GO:0005886">
    <property type="term" value="C:plasma membrane"/>
    <property type="evidence" value="ECO:0007669"/>
    <property type="project" value="UniProtKB-SubCell"/>
</dbReference>
<evidence type="ECO:0000256" key="3">
    <source>
        <dbReference type="ARBA" id="ARBA00022692"/>
    </source>
</evidence>
<evidence type="ECO:0000256" key="2">
    <source>
        <dbReference type="ARBA" id="ARBA00022475"/>
    </source>
</evidence>
<keyword evidence="10" id="KW-1185">Reference proteome</keyword>
<keyword evidence="7 8" id="KW-0464">Manganese</keyword>